<comment type="caution">
    <text evidence="1">The sequence shown here is derived from an EMBL/GenBank/DDBJ whole genome shotgun (WGS) entry which is preliminary data.</text>
</comment>
<dbReference type="Proteomes" id="UP001347796">
    <property type="component" value="Unassembled WGS sequence"/>
</dbReference>
<protein>
    <submittedName>
        <fullName evidence="1">Uncharacterized protein</fullName>
    </submittedName>
</protein>
<keyword evidence="2" id="KW-1185">Reference proteome</keyword>
<name>A0AAN8JGF8_PATCE</name>
<evidence type="ECO:0000313" key="2">
    <source>
        <dbReference type="Proteomes" id="UP001347796"/>
    </source>
</evidence>
<evidence type="ECO:0000313" key="1">
    <source>
        <dbReference type="EMBL" id="KAK6175055.1"/>
    </source>
</evidence>
<proteinExistence type="predicted"/>
<dbReference type="EMBL" id="JAZGQO010000010">
    <property type="protein sequence ID" value="KAK6175055.1"/>
    <property type="molecule type" value="Genomic_DNA"/>
</dbReference>
<accession>A0AAN8JGF8</accession>
<sequence>MRVTKQITNKNISTIGGELQSSTEILVSDIAYIDWSSASIADTVPVLAFDKDAIVTSGSVLDVRDALDSGSDFHITFAMYSLNSQYTFLDNSKIIVPLVSNLGKNIIQFLLPSFWYSAIISSDGNCKALRWYRISHGFKPGSNSCNMRWSWHIDSGWNFAYSHDSFGRRINGSKSYLTAAVRNGKPIKVRIGNTISRLHDVRLTNDEVSGITVDIFNLTLWDAHRLQIIRSRASTNGMVNSCTYMSESDLYIWGFSGREDIVWYVESRRWTKIVTLDPFDGITWGAVEDLYSAATSWKSLKIVIKHLDSSYQAIDVHNIHLMNSSLIILDTTTLGAVQLVADKLVCQQWAGFMYSDGMYETVKWTPGRTIIEERTVVHTCLRTFSVRYD</sequence>
<gene>
    <name evidence="1" type="ORF">SNE40_013593</name>
</gene>
<organism evidence="1 2">
    <name type="scientific">Patella caerulea</name>
    <name type="common">Rayed Mediterranean limpet</name>
    <dbReference type="NCBI Taxonomy" id="87958"/>
    <lineage>
        <taxon>Eukaryota</taxon>
        <taxon>Metazoa</taxon>
        <taxon>Spiralia</taxon>
        <taxon>Lophotrochozoa</taxon>
        <taxon>Mollusca</taxon>
        <taxon>Gastropoda</taxon>
        <taxon>Patellogastropoda</taxon>
        <taxon>Patelloidea</taxon>
        <taxon>Patellidae</taxon>
        <taxon>Patella</taxon>
    </lineage>
</organism>
<reference evidence="1 2" key="1">
    <citation type="submission" date="2024-01" db="EMBL/GenBank/DDBJ databases">
        <title>The genome of the rayed Mediterranean limpet Patella caerulea (Linnaeus, 1758).</title>
        <authorList>
            <person name="Anh-Thu Weber A."/>
            <person name="Halstead-Nussloch G."/>
        </authorList>
    </citation>
    <scope>NUCLEOTIDE SEQUENCE [LARGE SCALE GENOMIC DNA]</scope>
    <source>
        <strain evidence="1">AATW-2023a</strain>
        <tissue evidence="1">Whole specimen</tissue>
    </source>
</reference>
<dbReference type="AlphaFoldDB" id="A0AAN8JGF8"/>